<dbReference type="EMBL" id="QLNT01000011">
    <property type="protein sequence ID" value="KAF3070040.1"/>
    <property type="molecule type" value="Genomic_DNA"/>
</dbReference>
<evidence type="ECO:0000313" key="2">
    <source>
        <dbReference type="Proteomes" id="UP000801864"/>
    </source>
</evidence>
<evidence type="ECO:0000313" key="1">
    <source>
        <dbReference type="EMBL" id="KAF3070040.1"/>
    </source>
</evidence>
<keyword evidence="2" id="KW-1185">Reference proteome</keyword>
<dbReference type="Proteomes" id="UP000801864">
    <property type="component" value="Unassembled WGS sequence"/>
</dbReference>
<sequence>MTISSYTAIIGLESWVNATELGVPLYQHAGFKAVHRINPRPVMPPQLRDSGSEVEVDAKAEADRAEWRRCYEMCTSDEDVVTMFRPVRAA</sequence>
<comment type="caution">
    <text evidence="1">The sequence shown here is derived from an EMBL/GenBank/DDBJ whole genome shotgun (WGS) entry which is preliminary data.</text>
</comment>
<accession>A0A9P5CE65</accession>
<proteinExistence type="predicted"/>
<reference evidence="1 2" key="1">
    <citation type="submission" date="2018-06" db="EMBL/GenBank/DDBJ databases">
        <title>Genome analysis of cellulolytic fungus Trichoderma lentiforme CFAM-422.</title>
        <authorList>
            <person name="Steindorff A.S."/>
            <person name="Formighieri E.F."/>
            <person name="Midorikawa G.E.O."/>
            <person name="Tamietti M.S."/>
            <person name="Ramos E.Z."/>
            <person name="Silva A.S."/>
            <person name="Bon E.P.S."/>
            <person name="Mendes T.D."/>
            <person name="Damaso M.C.T."/>
            <person name="Favaro L.C.L."/>
        </authorList>
    </citation>
    <scope>NUCLEOTIDE SEQUENCE [LARGE SCALE GENOMIC DNA]</scope>
    <source>
        <strain evidence="1 2">CFAM-422</strain>
    </source>
</reference>
<name>A0A9P5CE65_9HYPO</name>
<gene>
    <name evidence="1" type="ORF">CFAM422_006562</name>
</gene>
<organism evidence="1 2">
    <name type="scientific">Trichoderma lentiforme</name>
    <dbReference type="NCBI Taxonomy" id="1567552"/>
    <lineage>
        <taxon>Eukaryota</taxon>
        <taxon>Fungi</taxon>
        <taxon>Dikarya</taxon>
        <taxon>Ascomycota</taxon>
        <taxon>Pezizomycotina</taxon>
        <taxon>Sordariomycetes</taxon>
        <taxon>Hypocreomycetidae</taxon>
        <taxon>Hypocreales</taxon>
        <taxon>Hypocreaceae</taxon>
        <taxon>Trichoderma</taxon>
    </lineage>
</organism>
<dbReference type="AlphaFoldDB" id="A0A9P5CE65"/>
<protein>
    <submittedName>
        <fullName evidence="1">Uncharacterized protein</fullName>
    </submittedName>
</protein>